<dbReference type="Pfam" id="PF01182">
    <property type="entry name" value="Glucosamine_iso"/>
    <property type="match status" value="1"/>
</dbReference>
<dbReference type="EMBL" id="JAWJZY010000002">
    <property type="protein sequence ID" value="MEE8658700.1"/>
    <property type="molecule type" value="Genomic_DNA"/>
</dbReference>
<organism evidence="9 10">
    <name type="scientific">Sorlinia euscelidii</name>
    <dbReference type="NCBI Taxonomy" id="3081148"/>
    <lineage>
        <taxon>Bacteria</taxon>
        <taxon>Pseudomonadati</taxon>
        <taxon>Pseudomonadota</taxon>
        <taxon>Alphaproteobacteria</taxon>
        <taxon>Acetobacterales</taxon>
        <taxon>Acetobacteraceae</taxon>
        <taxon>Sorlinia</taxon>
    </lineage>
</organism>
<dbReference type="PANTHER" id="PTHR11054:SF0">
    <property type="entry name" value="6-PHOSPHOGLUCONOLACTONASE"/>
    <property type="match status" value="1"/>
</dbReference>
<dbReference type="PANTHER" id="PTHR11054">
    <property type="entry name" value="6-PHOSPHOGLUCONOLACTONASE"/>
    <property type="match status" value="1"/>
</dbReference>
<evidence type="ECO:0000259" key="8">
    <source>
        <dbReference type="Pfam" id="PF01182"/>
    </source>
</evidence>
<dbReference type="NCBIfam" id="TIGR01198">
    <property type="entry name" value="pgl"/>
    <property type="match status" value="1"/>
</dbReference>
<comment type="function">
    <text evidence="2 7">Hydrolysis of 6-phosphogluconolactone to 6-phosphogluconate.</text>
</comment>
<dbReference type="RefSeq" id="WP_394819593.1">
    <property type="nucleotide sequence ID" value="NZ_JAWJZY010000002.1"/>
</dbReference>
<evidence type="ECO:0000256" key="6">
    <source>
        <dbReference type="ARBA" id="ARBA00020337"/>
    </source>
</evidence>
<accession>A0ABU7U1F2</accession>
<keyword evidence="10" id="KW-1185">Reference proteome</keyword>
<protein>
    <recommendedName>
        <fullName evidence="6 7">6-phosphogluconolactonase</fullName>
        <shortName evidence="7">6PGL</shortName>
        <ecNumber evidence="5 7">3.1.1.31</ecNumber>
    </recommendedName>
</protein>
<dbReference type="CDD" id="cd01400">
    <property type="entry name" value="6PGL"/>
    <property type="match status" value="1"/>
</dbReference>
<dbReference type="EC" id="3.1.1.31" evidence="5 7"/>
<sequence length="246" mass="26953">MSGDTVKTAKIIVRADGAEVALDMAQRLVALAQASKDTFRIALSGGSTPKKLFELLASPGFVARMPWERVAFYYGDERHVPHDDAASNYRMSCETLFNHVAATEGRVYPIPTHGTAEEDAASYQKLLQAHYGAPDLDPARPFFDVVMLGMGQDGHTASLFPRQPVLQEREKWVATCVPDDAPHTRITLTYPAIASSRHVVFLLEGRGKAEMFRRVRSGDDALPSSHVTSQGEMTFLCDKAVTEGVS</sequence>
<dbReference type="InterPro" id="IPR037171">
    <property type="entry name" value="NagB/RpiA_transferase-like"/>
</dbReference>
<dbReference type="SUPFAM" id="SSF100950">
    <property type="entry name" value="NagB/RpiA/CoA transferase-like"/>
    <property type="match status" value="1"/>
</dbReference>
<gene>
    <name evidence="7" type="primary">pgl</name>
    <name evidence="9" type="ORF">DOFOFD_06715</name>
</gene>
<reference evidence="9 10" key="1">
    <citation type="submission" date="2023-10" db="EMBL/GenBank/DDBJ databases">
        <title>Sorlinia euscelidii gen. nov., sp. nov., an acetic acid bacteria isolated from the gut of Euscelidius variegatus emitter.</title>
        <authorList>
            <person name="Michoud G."/>
            <person name="Marasco R."/>
            <person name="Seferji K."/>
            <person name="Gonella E."/>
            <person name="Garuglieri E."/>
            <person name="Alma A."/>
            <person name="Mapelli F."/>
            <person name="Borin S."/>
            <person name="Daffonchio D."/>
            <person name="Crotti E."/>
        </authorList>
    </citation>
    <scope>NUCLEOTIDE SEQUENCE [LARGE SCALE GENOMIC DNA]</scope>
    <source>
        <strain evidence="9 10">EV16P</strain>
    </source>
</reference>
<evidence type="ECO:0000256" key="3">
    <source>
        <dbReference type="ARBA" id="ARBA00004961"/>
    </source>
</evidence>
<evidence type="ECO:0000256" key="7">
    <source>
        <dbReference type="RuleBase" id="RU365095"/>
    </source>
</evidence>
<evidence type="ECO:0000256" key="5">
    <source>
        <dbReference type="ARBA" id="ARBA00013198"/>
    </source>
</evidence>
<feature type="domain" description="Glucosamine/galactosamine-6-phosphate isomerase" evidence="8">
    <location>
        <begin position="18"/>
        <end position="233"/>
    </location>
</feature>
<keyword evidence="7" id="KW-0378">Hydrolase</keyword>
<evidence type="ECO:0000256" key="1">
    <source>
        <dbReference type="ARBA" id="ARBA00000832"/>
    </source>
</evidence>
<comment type="catalytic activity">
    <reaction evidence="1 7">
        <text>6-phospho-D-glucono-1,5-lactone + H2O = 6-phospho-D-gluconate + H(+)</text>
        <dbReference type="Rhea" id="RHEA:12556"/>
        <dbReference type="ChEBI" id="CHEBI:15377"/>
        <dbReference type="ChEBI" id="CHEBI:15378"/>
        <dbReference type="ChEBI" id="CHEBI:57955"/>
        <dbReference type="ChEBI" id="CHEBI:58759"/>
        <dbReference type="EC" id="3.1.1.31"/>
    </reaction>
</comment>
<dbReference type="Proteomes" id="UP001312908">
    <property type="component" value="Unassembled WGS sequence"/>
</dbReference>
<evidence type="ECO:0000256" key="4">
    <source>
        <dbReference type="ARBA" id="ARBA00010662"/>
    </source>
</evidence>
<dbReference type="InterPro" id="IPR039104">
    <property type="entry name" value="6PGL"/>
</dbReference>
<evidence type="ECO:0000256" key="2">
    <source>
        <dbReference type="ARBA" id="ARBA00002681"/>
    </source>
</evidence>
<evidence type="ECO:0000313" key="10">
    <source>
        <dbReference type="Proteomes" id="UP001312908"/>
    </source>
</evidence>
<evidence type="ECO:0000313" key="9">
    <source>
        <dbReference type="EMBL" id="MEE8658700.1"/>
    </source>
</evidence>
<proteinExistence type="inferred from homology"/>
<dbReference type="InterPro" id="IPR005900">
    <property type="entry name" value="6-phosphogluconolactonase_DevB"/>
</dbReference>
<comment type="pathway">
    <text evidence="3 7">Carbohydrate degradation; pentose phosphate pathway; D-ribulose 5-phosphate from D-glucose 6-phosphate (oxidative stage): step 2/3.</text>
</comment>
<dbReference type="InterPro" id="IPR006148">
    <property type="entry name" value="Glc/Gal-6P_isomerase"/>
</dbReference>
<dbReference type="Gene3D" id="3.40.50.1360">
    <property type="match status" value="1"/>
</dbReference>
<comment type="caution">
    <text evidence="9">The sequence shown here is derived from an EMBL/GenBank/DDBJ whole genome shotgun (WGS) entry which is preliminary data.</text>
</comment>
<comment type="similarity">
    <text evidence="4 7">Belongs to the glucosamine/galactosamine-6-phosphate isomerase family. 6-phosphogluconolactonase subfamily.</text>
</comment>
<name>A0ABU7U1F2_9PROT</name>